<name>A0A1J5S1F7_9ZZZZ</name>
<gene>
    <name evidence="2" type="ORF">GALL_239020</name>
</gene>
<protein>
    <recommendedName>
        <fullName evidence="1">DUF2779 domain-containing protein</fullName>
    </recommendedName>
</protein>
<feature type="domain" description="DUF2779" evidence="1">
    <location>
        <begin position="289"/>
        <end position="411"/>
    </location>
</feature>
<evidence type="ECO:0000259" key="1">
    <source>
        <dbReference type="Pfam" id="PF11074"/>
    </source>
</evidence>
<dbReference type="InterPro" id="IPR021301">
    <property type="entry name" value="DUF2779"/>
</dbReference>
<accession>A0A1J5S1F7</accession>
<dbReference type="AlphaFoldDB" id="A0A1J5S1F7"/>
<comment type="caution">
    <text evidence="2">The sequence shown here is derived from an EMBL/GenBank/DDBJ whole genome shotgun (WGS) entry which is preliminary data.</text>
</comment>
<proteinExistence type="predicted"/>
<dbReference type="EMBL" id="MLJW01000192">
    <property type="protein sequence ID" value="OIQ94173.1"/>
    <property type="molecule type" value="Genomic_DNA"/>
</dbReference>
<evidence type="ECO:0000313" key="2">
    <source>
        <dbReference type="EMBL" id="OIQ94173.1"/>
    </source>
</evidence>
<dbReference type="Gene3D" id="3.90.320.10">
    <property type="match status" value="1"/>
</dbReference>
<dbReference type="InterPro" id="IPR011604">
    <property type="entry name" value="PDDEXK-like_dom_sf"/>
</dbReference>
<reference evidence="2" key="1">
    <citation type="submission" date="2016-10" db="EMBL/GenBank/DDBJ databases">
        <title>Sequence of Gallionella enrichment culture.</title>
        <authorList>
            <person name="Poehlein A."/>
            <person name="Muehling M."/>
            <person name="Daniel R."/>
        </authorList>
    </citation>
    <scope>NUCLEOTIDE SEQUENCE</scope>
</reference>
<dbReference type="Pfam" id="PF11074">
    <property type="entry name" value="DUF2779"/>
    <property type="match status" value="1"/>
</dbReference>
<organism evidence="2">
    <name type="scientific">mine drainage metagenome</name>
    <dbReference type="NCBI Taxonomy" id="410659"/>
    <lineage>
        <taxon>unclassified sequences</taxon>
        <taxon>metagenomes</taxon>
        <taxon>ecological metagenomes</taxon>
    </lineage>
</organism>
<sequence length="485" mass="54227">MTSYITKSRVLSGLRCPKRLWLQTFQPKLAKPSSTSELTIANGIEIGKMARLNYPAGILIEHIEHPDVAVAETKRLIDNNCPVPLFEAAFEFAGVLVRADILVPVDGGWRMIEVKSSGSVKDHHLVDCAVQLWVLEGAGVKVQQVCLAHVDTSFVYAGDGNYEQLLVEEDVTEKVRVLLSDVPVWLASHRDILANSIPAVLMGSQCKPDCQFQDHCEQELPEYPVSILPNGRKVITDLQQAGIEDVRDIPDGVLTKERHITVWQATCANQPFISPALKTEFSKLPYPRFYLDFETINFVIPRWAGTRPHQQLPFQWSCHIQRQGGVLEHQEFLDTSGNAPMRVFAESLIAAVEDDGPIIVYGAFESTVIKSLIEFCADLENPLNDILDRLVNLLPWLQNHYYHPAMKGSWSIKAVLPTIAPHLDYSQLDDVQNGTLAQLAYVDIIDPKTAPAVRETKIHNLLKYCELDTLAMVEVVRSFEGGVFS</sequence>